<organism evidence="1 2">
    <name type="scientific">Eimeria brunetti</name>
    <dbReference type="NCBI Taxonomy" id="51314"/>
    <lineage>
        <taxon>Eukaryota</taxon>
        <taxon>Sar</taxon>
        <taxon>Alveolata</taxon>
        <taxon>Apicomplexa</taxon>
        <taxon>Conoidasida</taxon>
        <taxon>Coccidia</taxon>
        <taxon>Eucoccidiorida</taxon>
        <taxon>Eimeriorina</taxon>
        <taxon>Eimeriidae</taxon>
        <taxon>Eimeria</taxon>
    </lineage>
</organism>
<keyword evidence="2" id="KW-1185">Reference proteome</keyword>
<evidence type="ECO:0000313" key="1">
    <source>
        <dbReference type="EMBL" id="CDJ51728.1"/>
    </source>
</evidence>
<dbReference type="Proteomes" id="UP000030750">
    <property type="component" value="Unassembled WGS sequence"/>
</dbReference>
<proteinExistence type="predicted"/>
<dbReference type="AlphaFoldDB" id="U6LR31"/>
<accession>U6LR31</accession>
<dbReference type="EMBL" id="HG712994">
    <property type="protein sequence ID" value="CDJ51728.1"/>
    <property type="molecule type" value="Genomic_DNA"/>
</dbReference>
<protein>
    <submittedName>
        <fullName evidence="1">Uncharacterized protein</fullName>
    </submittedName>
</protein>
<sequence>MQDVKGIKGTRPKKCEDSRVDRFAAASAAAPGPVQRGPQGLPYSAAAVAAGAAGGDAGAREKSSDLIEKQPLEEQLRAETDLLLLLMRHLRRYAGTHYRVRIEVYRSKQLLLSTCIDLPIE</sequence>
<evidence type="ECO:0000313" key="2">
    <source>
        <dbReference type="Proteomes" id="UP000030750"/>
    </source>
</evidence>
<reference evidence="1" key="2">
    <citation type="submission" date="2013-10" db="EMBL/GenBank/DDBJ databases">
        <authorList>
            <person name="Aslett M."/>
        </authorList>
    </citation>
    <scope>NUCLEOTIDE SEQUENCE [LARGE SCALE GENOMIC DNA]</scope>
    <source>
        <strain evidence="1">Houghton</strain>
    </source>
</reference>
<gene>
    <name evidence="1" type="ORF">EBH_0001740</name>
</gene>
<reference evidence="1" key="1">
    <citation type="submission" date="2013-10" db="EMBL/GenBank/DDBJ databases">
        <title>Genomic analysis of the causative agents of coccidiosis in chickens.</title>
        <authorList>
            <person name="Reid A.J."/>
            <person name="Blake D."/>
            <person name="Billington K."/>
            <person name="Browne H."/>
            <person name="Dunn M."/>
            <person name="Hung S."/>
            <person name="Kawahara F."/>
            <person name="Miranda-Saavedra D."/>
            <person name="Mourier T."/>
            <person name="Nagra H."/>
            <person name="Otto T.D."/>
            <person name="Rawlings N."/>
            <person name="Sanchez A."/>
            <person name="Sanders M."/>
            <person name="Subramaniam C."/>
            <person name="Tay Y."/>
            <person name="Dear P."/>
            <person name="Doerig C."/>
            <person name="Gruber A."/>
            <person name="Parkinson J."/>
            <person name="Shirley M."/>
            <person name="Wan K.L."/>
            <person name="Berriman M."/>
            <person name="Tomley F."/>
            <person name="Pain A."/>
        </authorList>
    </citation>
    <scope>NUCLEOTIDE SEQUENCE [LARGE SCALE GENOMIC DNA]</scope>
    <source>
        <strain evidence="1">Houghton</strain>
    </source>
</reference>
<dbReference type="VEuPathDB" id="ToxoDB:EBH_0001740"/>
<name>U6LR31_9EIME</name>